<keyword evidence="2" id="KW-0808">Transferase</keyword>
<dbReference type="EC" id="2.1.1.163" evidence="2"/>
<keyword evidence="2" id="KW-0830">Ubiquinone</keyword>
<gene>
    <name evidence="2" type="primary">ubiE_74</name>
    <name evidence="2" type="ORF">SDC9_91531</name>
</gene>
<feature type="domain" description="Methyltransferase type 11" evidence="1">
    <location>
        <begin position="51"/>
        <end position="148"/>
    </location>
</feature>
<dbReference type="Pfam" id="PF08241">
    <property type="entry name" value="Methyltransf_11"/>
    <property type="match status" value="1"/>
</dbReference>
<dbReference type="PANTHER" id="PTHR43591:SF24">
    <property type="entry name" value="2-METHOXY-6-POLYPRENYL-1,4-BENZOQUINOL METHYLASE, MITOCHONDRIAL"/>
    <property type="match status" value="1"/>
</dbReference>
<sequence length="219" mass="24274">MRKYRIIETDEGIQNEITVKMFDAFARSMRDKGWNGVDSMISSGVKGGDVLEIGPGPGYVGLEFAQKTCSSSLTGCEISSAMICFAEKNAAEYGIAARYVLENCMEMPFEDGSFDTVISNGSLHEWENPIRTFNEIYRVLRCGGRYCITDLRRDVSPLKKVIVYLSTQPKEMRPGLITSLNAAYTVNEITELLRHSKLNGAKVTADFFGLCITGECSTL</sequence>
<dbReference type="InterPro" id="IPR013216">
    <property type="entry name" value="Methyltransf_11"/>
</dbReference>
<dbReference type="InterPro" id="IPR029063">
    <property type="entry name" value="SAM-dependent_MTases_sf"/>
</dbReference>
<dbReference type="GO" id="GO:0032259">
    <property type="term" value="P:methylation"/>
    <property type="evidence" value="ECO:0007669"/>
    <property type="project" value="UniProtKB-KW"/>
</dbReference>
<dbReference type="EMBL" id="VSSQ01010641">
    <property type="protein sequence ID" value="MPM44849.1"/>
    <property type="molecule type" value="Genomic_DNA"/>
</dbReference>
<dbReference type="GO" id="GO:0043770">
    <property type="term" value="F:demethylmenaquinone methyltransferase activity"/>
    <property type="evidence" value="ECO:0007669"/>
    <property type="project" value="UniProtKB-EC"/>
</dbReference>
<accession>A0A644ZV32</accession>
<dbReference type="Gene3D" id="3.40.50.150">
    <property type="entry name" value="Vaccinia Virus protein VP39"/>
    <property type="match status" value="1"/>
</dbReference>
<reference evidence="2" key="1">
    <citation type="submission" date="2019-08" db="EMBL/GenBank/DDBJ databases">
        <authorList>
            <person name="Kucharzyk K."/>
            <person name="Murdoch R.W."/>
            <person name="Higgins S."/>
            <person name="Loffler F."/>
        </authorList>
    </citation>
    <scope>NUCLEOTIDE SEQUENCE</scope>
</reference>
<keyword evidence="2" id="KW-0489">Methyltransferase</keyword>
<name>A0A644ZV32_9ZZZZ</name>
<comment type="caution">
    <text evidence="2">The sequence shown here is derived from an EMBL/GenBank/DDBJ whole genome shotgun (WGS) entry which is preliminary data.</text>
</comment>
<protein>
    <submittedName>
        <fullName evidence="2">Ubiquinone/menaquinone biosynthesis C-methyltransferase UbiE</fullName>
        <ecNumber evidence="2">2.1.1.163</ecNumber>
    </submittedName>
</protein>
<organism evidence="2">
    <name type="scientific">bioreactor metagenome</name>
    <dbReference type="NCBI Taxonomy" id="1076179"/>
    <lineage>
        <taxon>unclassified sequences</taxon>
        <taxon>metagenomes</taxon>
        <taxon>ecological metagenomes</taxon>
    </lineage>
</organism>
<evidence type="ECO:0000313" key="2">
    <source>
        <dbReference type="EMBL" id="MPM44849.1"/>
    </source>
</evidence>
<dbReference type="PANTHER" id="PTHR43591">
    <property type="entry name" value="METHYLTRANSFERASE"/>
    <property type="match status" value="1"/>
</dbReference>
<evidence type="ECO:0000259" key="1">
    <source>
        <dbReference type="Pfam" id="PF08241"/>
    </source>
</evidence>
<proteinExistence type="predicted"/>
<dbReference type="CDD" id="cd02440">
    <property type="entry name" value="AdoMet_MTases"/>
    <property type="match status" value="1"/>
</dbReference>
<dbReference type="SUPFAM" id="SSF53335">
    <property type="entry name" value="S-adenosyl-L-methionine-dependent methyltransferases"/>
    <property type="match status" value="1"/>
</dbReference>
<dbReference type="GO" id="GO:0008757">
    <property type="term" value="F:S-adenosylmethionine-dependent methyltransferase activity"/>
    <property type="evidence" value="ECO:0007669"/>
    <property type="project" value="InterPro"/>
</dbReference>
<dbReference type="AlphaFoldDB" id="A0A644ZV32"/>